<dbReference type="AlphaFoldDB" id="A0A0V1LI31"/>
<dbReference type="Proteomes" id="UP000054721">
    <property type="component" value="Unassembled WGS sequence"/>
</dbReference>
<protein>
    <submittedName>
        <fullName evidence="2">Uncharacterized protein</fullName>
    </submittedName>
</protein>
<gene>
    <name evidence="3" type="ORF">D917_10379</name>
    <name evidence="2" type="ORF">T02_4298</name>
</gene>
<reference evidence="3 5" key="1">
    <citation type="submission" date="2015-04" db="EMBL/GenBank/DDBJ databases">
        <title>Draft genome of the roundworm Trichinella nativa.</title>
        <authorList>
            <person name="Mitreva M."/>
        </authorList>
    </citation>
    <scope>NUCLEOTIDE SEQUENCE [LARGE SCALE GENOMIC DNA]</scope>
    <source>
        <strain evidence="3 5">ISS45</strain>
    </source>
</reference>
<evidence type="ECO:0000313" key="3">
    <source>
        <dbReference type="EMBL" id="OUC42178.1"/>
    </source>
</evidence>
<evidence type="ECO:0000313" key="5">
    <source>
        <dbReference type="Proteomes" id="UP000243006"/>
    </source>
</evidence>
<evidence type="ECO:0000313" key="2">
    <source>
        <dbReference type="EMBL" id="KRZ59015.1"/>
    </source>
</evidence>
<proteinExistence type="predicted"/>
<name>A0A0V1LI31_9BILA</name>
<reference evidence="2 4" key="2">
    <citation type="submission" date="2015-05" db="EMBL/GenBank/DDBJ databases">
        <title>Evolution of Trichinella species and genotypes.</title>
        <authorList>
            <person name="Korhonen P.K."/>
            <person name="Edoardo P."/>
            <person name="Giuseppe L.R."/>
            <person name="Gasser R.B."/>
        </authorList>
    </citation>
    <scope>NUCLEOTIDE SEQUENCE [LARGE SCALE GENOMIC DNA]</scope>
    <source>
        <strain evidence="2">ISS10</strain>
    </source>
</reference>
<keyword evidence="4" id="KW-1185">Reference proteome</keyword>
<evidence type="ECO:0000256" key="1">
    <source>
        <dbReference type="SAM" id="MobiDB-lite"/>
    </source>
</evidence>
<dbReference type="EMBL" id="LVZM01017944">
    <property type="protein sequence ID" value="OUC42178.1"/>
    <property type="molecule type" value="Genomic_DNA"/>
</dbReference>
<evidence type="ECO:0000313" key="4">
    <source>
        <dbReference type="Proteomes" id="UP000054721"/>
    </source>
</evidence>
<feature type="region of interest" description="Disordered" evidence="1">
    <location>
        <begin position="74"/>
        <end position="114"/>
    </location>
</feature>
<dbReference type="Proteomes" id="UP000243006">
    <property type="component" value="Unassembled WGS sequence"/>
</dbReference>
<comment type="caution">
    <text evidence="2">The sequence shown here is derived from an EMBL/GenBank/DDBJ whole genome shotgun (WGS) entry which is preliminary data.</text>
</comment>
<sequence>MMSKLRRDDRKQTHRYIHAMDYGKLSTCSTESMLSPYYTYPILFCICDIGDTQIRHFIYTIMFLTSPVDTCTKTNQKRPARSEGHGTCHIRISPSNGTRSCRHPGDWATKEDAT</sequence>
<dbReference type="EMBL" id="JYDW01000048">
    <property type="protein sequence ID" value="KRZ59015.1"/>
    <property type="molecule type" value="Genomic_DNA"/>
</dbReference>
<feature type="compositionally biased region" description="Basic and acidic residues" evidence="1">
    <location>
        <begin position="103"/>
        <end position="114"/>
    </location>
</feature>
<accession>A0A0V1LI31</accession>
<organism evidence="2 4">
    <name type="scientific">Trichinella nativa</name>
    <dbReference type="NCBI Taxonomy" id="6335"/>
    <lineage>
        <taxon>Eukaryota</taxon>
        <taxon>Metazoa</taxon>
        <taxon>Ecdysozoa</taxon>
        <taxon>Nematoda</taxon>
        <taxon>Enoplea</taxon>
        <taxon>Dorylaimia</taxon>
        <taxon>Trichinellida</taxon>
        <taxon>Trichinellidae</taxon>
        <taxon>Trichinella</taxon>
    </lineage>
</organism>